<evidence type="ECO:0000256" key="1">
    <source>
        <dbReference type="ARBA" id="ARBA00004651"/>
    </source>
</evidence>
<feature type="transmembrane region" description="Helical" evidence="7">
    <location>
        <begin position="37"/>
        <end position="58"/>
    </location>
</feature>
<evidence type="ECO:0000256" key="4">
    <source>
        <dbReference type="ARBA" id="ARBA00022692"/>
    </source>
</evidence>
<gene>
    <name evidence="8" type="ORF">J2S41_002195</name>
</gene>
<proteinExistence type="inferred from homology"/>
<evidence type="ECO:0000256" key="3">
    <source>
        <dbReference type="ARBA" id="ARBA00022475"/>
    </source>
</evidence>
<reference evidence="8" key="1">
    <citation type="submission" date="2023-07" db="EMBL/GenBank/DDBJ databases">
        <title>Sequencing the genomes of 1000 actinobacteria strains.</title>
        <authorList>
            <person name="Klenk H.-P."/>
        </authorList>
    </citation>
    <scope>NUCLEOTIDE SEQUENCE</scope>
    <source>
        <strain evidence="8">DSM 44707</strain>
    </source>
</reference>
<protein>
    <submittedName>
        <fullName evidence="8">Oxidoreductase</fullName>
    </submittedName>
</protein>
<sequence length="144" mass="14470">MTLARDLAILLARIGIGAVFIAHGWQKLVTNGVDGTAGFFGSVGIPLPTAAAWFAALLEVGGGAALILGLLTPVFGVLLALNMLGAYVFVHAGKGMFVADGGAELVLALGVGALMIAAVGAGRFSVDALLTPMVRRRTAEPATA</sequence>
<dbReference type="InterPro" id="IPR032808">
    <property type="entry name" value="DoxX"/>
</dbReference>
<dbReference type="PANTHER" id="PTHR33452:SF1">
    <property type="entry name" value="INNER MEMBRANE PROTEIN YPHA-RELATED"/>
    <property type="match status" value="1"/>
</dbReference>
<dbReference type="Proteomes" id="UP001183643">
    <property type="component" value="Unassembled WGS sequence"/>
</dbReference>
<keyword evidence="3" id="KW-1003">Cell membrane</keyword>
<dbReference type="EMBL" id="JAVDYB010000001">
    <property type="protein sequence ID" value="MDR7275417.1"/>
    <property type="molecule type" value="Genomic_DNA"/>
</dbReference>
<feature type="transmembrane region" description="Helical" evidence="7">
    <location>
        <begin position="105"/>
        <end position="126"/>
    </location>
</feature>
<comment type="caution">
    <text evidence="8">The sequence shown here is derived from an EMBL/GenBank/DDBJ whole genome shotgun (WGS) entry which is preliminary data.</text>
</comment>
<feature type="transmembrane region" description="Helical" evidence="7">
    <location>
        <begin position="7"/>
        <end position="25"/>
    </location>
</feature>
<evidence type="ECO:0000256" key="6">
    <source>
        <dbReference type="ARBA" id="ARBA00023136"/>
    </source>
</evidence>
<dbReference type="GO" id="GO:0005886">
    <property type="term" value="C:plasma membrane"/>
    <property type="evidence" value="ECO:0007669"/>
    <property type="project" value="UniProtKB-SubCell"/>
</dbReference>
<keyword evidence="4 7" id="KW-0812">Transmembrane</keyword>
<dbReference type="RefSeq" id="WP_310366337.1">
    <property type="nucleotide sequence ID" value="NZ_JAVDYB010000001.1"/>
</dbReference>
<evidence type="ECO:0000256" key="5">
    <source>
        <dbReference type="ARBA" id="ARBA00022989"/>
    </source>
</evidence>
<name>A0AAE3YMV9_9ACTN</name>
<evidence type="ECO:0000313" key="8">
    <source>
        <dbReference type="EMBL" id="MDR7275417.1"/>
    </source>
</evidence>
<evidence type="ECO:0000313" key="9">
    <source>
        <dbReference type="Proteomes" id="UP001183643"/>
    </source>
</evidence>
<evidence type="ECO:0000256" key="2">
    <source>
        <dbReference type="ARBA" id="ARBA00006679"/>
    </source>
</evidence>
<keyword evidence="5 7" id="KW-1133">Transmembrane helix</keyword>
<accession>A0AAE3YMV9</accession>
<dbReference type="Pfam" id="PF07681">
    <property type="entry name" value="DoxX"/>
    <property type="match status" value="1"/>
</dbReference>
<keyword evidence="9" id="KW-1185">Reference proteome</keyword>
<dbReference type="InterPro" id="IPR051907">
    <property type="entry name" value="DoxX-like_oxidoreductase"/>
</dbReference>
<comment type="subcellular location">
    <subcellularLocation>
        <location evidence="1">Cell membrane</location>
        <topology evidence="1">Multi-pass membrane protein</topology>
    </subcellularLocation>
</comment>
<dbReference type="PANTHER" id="PTHR33452">
    <property type="entry name" value="OXIDOREDUCTASE CATD-RELATED"/>
    <property type="match status" value="1"/>
</dbReference>
<comment type="similarity">
    <text evidence="2">Belongs to the DoxX family.</text>
</comment>
<evidence type="ECO:0000256" key="7">
    <source>
        <dbReference type="SAM" id="Phobius"/>
    </source>
</evidence>
<keyword evidence="6 7" id="KW-0472">Membrane</keyword>
<feature type="transmembrane region" description="Helical" evidence="7">
    <location>
        <begin position="65"/>
        <end position="90"/>
    </location>
</feature>
<dbReference type="AlphaFoldDB" id="A0AAE3YMV9"/>
<organism evidence="8 9">
    <name type="scientific">Catenuloplanes atrovinosus</name>
    <dbReference type="NCBI Taxonomy" id="137266"/>
    <lineage>
        <taxon>Bacteria</taxon>
        <taxon>Bacillati</taxon>
        <taxon>Actinomycetota</taxon>
        <taxon>Actinomycetes</taxon>
        <taxon>Micromonosporales</taxon>
        <taxon>Micromonosporaceae</taxon>
        <taxon>Catenuloplanes</taxon>
    </lineage>
</organism>